<evidence type="ECO:0000313" key="6">
    <source>
        <dbReference type="EMBL" id="KPL79276.1"/>
    </source>
</evidence>
<proteinExistence type="inferred from homology"/>
<dbReference type="STRING" id="360411.AC812_00160"/>
<keyword evidence="5" id="KW-0143">Chaperone</keyword>
<keyword evidence="2" id="KW-0547">Nucleotide-binding</keyword>
<dbReference type="RefSeq" id="WP_061912945.1">
    <property type="nucleotide sequence ID" value="NZ_DF967971.1"/>
</dbReference>
<evidence type="ECO:0000256" key="4">
    <source>
        <dbReference type="ARBA" id="ARBA00023134"/>
    </source>
</evidence>
<evidence type="ECO:0000256" key="3">
    <source>
        <dbReference type="ARBA" id="ARBA00022801"/>
    </source>
</evidence>
<keyword evidence="4" id="KW-0342">GTP-binding</keyword>
<dbReference type="CDD" id="cd03114">
    <property type="entry name" value="MMAA-like"/>
    <property type="match status" value="1"/>
</dbReference>
<dbReference type="SUPFAM" id="SSF52540">
    <property type="entry name" value="P-loop containing nucleoside triphosphate hydrolases"/>
    <property type="match status" value="1"/>
</dbReference>
<comment type="similarity">
    <text evidence="1">Belongs to the SIMIBI class G3E GTPase family. ArgK/MeaB subfamily.</text>
</comment>
<dbReference type="OrthoDB" id="9778292at2"/>
<dbReference type="AlphaFoldDB" id="A0A0P6XHI7"/>
<protein>
    <recommendedName>
        <fullName evidence="8">Methylmalonyl Co-A mutase-associated GTPase MeaB</fullName>
    </recommendedName>
</protein>
<dbReference type="PANTHER" id="PTHR43087">
    <property type="entry name" value="LYSINE/ARGININE/ORNITHINE TRANSPORT SYSTEM KINASE"/>
    <property type="match status" value="1"/>
</dbReference>
<dbReference type="NCBIfam" id="TIGR00750">
    <property type="entry name" value="lao"/>
    <property type="match status" value="1"/>
</dbReference>
<reference evidence="6 7" key="1">
    <citation type="submission" date="2015-07" db="EMBL/GenBank/DDBJ databases">
        <title>Draft genome of Bellilinea caldifistulae DSM 17877.</title>
        <authorList>
            <person name="Hemp J."/>
            <person name="Ward L.M."/>
            <person name="Pace L.A."/>
            <person name="Fischer W.W."/>
        </authorList>
    </citation>
    <scope>NUCLEOTIDE SEQUENCE [LARGE SCALE GENOMIC DNA]</scope>
    <source>
        <strain evidence="6 7">GOMI-1</strain>
    </source>
</reference>
<dbReference type="Proteomes" id="UP000050514">
    <property type="component" value="Unassembled WGS sequence"/>
</dbReference>
<evidence type="ECO:0000256" key="1">
    <source>
        <dbReference type="ARBA" id="ARBA00009625"/>
    </source>
</evidence>
<accession>A0A0P6XHI7</accession>
<evidence type="ECO:0000256" key="5">
    <source>
        <dbReference type="ARBA" id="ARBA00023186"/>
    </source>
</evidence>
<evidence type="ECO:0000313" key="7">
    <source>
        <dbReference type="Proteomes" id="UP000050514"/>
    </source>
</evidence>
<dbReference type="Gene3D" id="3.40.50.300">
    <property type="entry name" value="P-loop containing nucleotide triphosphate hydrolases"/>
    <property type="match status" value="1"/>
</dbReference>
<dbReference type="Gene3D" id="1.20.5.170">
    <property type="match status" value="1"/>
</dbReference>
<dbReference type="EMBL" id="LGHJ01000001">
    <property type="protein sequence ID" value="KPL79276.1"/>
    <property type="molecule type" value="Genomic_DNA"/>
</dbReference>
<gene>
    <name evidence="6" type="ORF">AC812_00160</name>
</gene>
<evidence type="ECO:0008006" key="8">
    <source>
        <dbReference type="Google" id="ProtNLM"/>
    </source>
</evidence>
<sequence>MTTLAEEVLAGSRLALARLLTLIENEDPQGEAALDRLFPHSGRAHWIGVTGSPGAGKSSLVNRLAQAFRRPADGSPPRTVAIVAVDPSSPFTGGALLGDRVRMRDLSGDPGVFIRSMASRGALGGLARTTPAVVQALDSAGFDIILIETVGAGQSEVEIARLAHTVLVVEAPGMGDDIQAIKAGILEIADILVLNKADLPGAENALRTLRAMLELGRPPHEETAESLPVVWRPPLVPTIATQNEGIAELLGHIQAHAAYLRQSGGWQVRDRSRLQTQLEELLQTALLKRWRSSLPEGQYQQILTDLQARRISPYQALHSLLGEPPLPQSIQRGSTALFNA</sequence>
<dbReference type="PANTHER" id="PTHR43087:SF1">
    <property type="entry name" value="LAO_AO TRANSPORT SYSTEM ATPASE"/>
    <property type="match status" value="1"/>
</dbReference>
<dbReference type="PATRIC" id="fig|360411.5.peg.1758"/>
<dbReference type="InterPro" id="IPR052040">
    <property type="entry name" value="GTPase/Isobutyryl-CoA_mutase"/>
</dbReference>
<dbReference type="GO" id="GO:0005525">
    <property type="term" value="F:GTP binding"/>
    <property type="evidence" value="ECO:0007669"/>
    <property type="project" value="UniProtKB-KW"/>
</dbReference>
<dbReference type="InterPro" id="IPR027417">
    <property type="entry name" value="P-loop_NTPase"/>
</dbReference>
<dbReference type="Pfam" id="PF03308">
    <property type="entry name" value="MeaB"/>
    <property type="match status" value="1"/>
</dbReference>
<dbReference type="InterPro" id="IPR005129">
    <property type="entry name" value="GTPase_ArgK"/>
</dbReference>
<keyword evidence="7" id="KW-1185">Reference proteome</keyword>
<name>A0A0P6XHI7_9CHLR</name>
<dbReference type="GO" id="GO:0003924">
    <property type="term" value="F:GTPase activity"/>
    <property type="evidence" value="ECO:0007669"/>
    <property type="project" value="InterPro"/>
</dbReference>
<keyword evidence="3" id="KW-0378">Hydrolase</keyword>
<organism evidence="6 7">
    <name type="scientific">Bellilinea caldifistulae</name>
    <dbReference type="NCBI Taxonomy" id="360411"/>
    <lineage>
        <taxon>Bacteria</taxon>
        <taxon>Bacillati</taxon>
        <taxon>Chloroflexota</taxon>
        <taxon>Anaerolineae</taxon>
        <taxon>Anaerolineales</taxon>
        <taxon>Anaerolineaceae</taxon>
        <taxon>Bellilinea</taxon>
    </lineage>
</organism>
<evidence type="ECO:0000256" key="2">
    <source>
        <dbReference type="ARBA" id="ARBA00022741"/>
    </source>
</evidence>
<comment type="caution">
    <text evidence="6">The sequence shown here is derived from an EMBL/GenBank/DDBJ whole genome shotgun (WGS) entry which is preliminary data.</text>
</comment>